<dbReference type="EMBL" id="FORY01000017">
    <property type="protein sequence ID" value="SFJ98229.1"/>
    <property type="molecule type" value="Genomic_DNA"/>
</dbReference>
<feature type="domain" description="DUF306" evidence="6">
    <location>
        <begin position="198"/>
        <end position="300"/>
    </location>
</feature>
<dbReference type="Pfam" id="PF09864">
    <property type="entry name" value="MliC"/>
    <property type="match status" value="1"/>
</dbReference>
<dbReference type="PANTHER" id="PTHR35535">
    <property type="entry name" value="HEAT SHOCK PROTEIN HSLJ"/>
    <property type="match status" value="1"/>
</dbReference>
<sequence>MQVSGLFYCLGFLTVSAPALAGGMPTGFNTQVLCDGAFGRVGFAQDAAILDLGGRVLILEEAISASGARYVNEAEKAEFWSKGNKARLTWGEADMDCTLQTSDHPWVAHGNEPGWRISVEEGRFRAELDYGETVIEGDLPPAQVAVHGLTYDMETFGLTIRSEICHDDMSGQTYPESAVLSLGETTLRGCAGAPADLLSGPEWQIEEVAGTEVIDATPATLAFQDMQVSGSTGCNRFTGGFELTGEGLRFGPLAATRMMCPEAQMQQEARVLDALSNVDRFDIDETGALILYGADQPLMTARR</sequence>
<dbReference type="PANTHER" id="PTHR35535:SF1">
    <property type="entry name" value="HEAT SHOCK PROTEIN HSLJ"/>
    <property type="match status" value="1"/>
</dbReference>
<keyword evidence="8" id="KW-0346">Stress response</keyword>
<evidence type="ECO:0000256" key="3">
    <source>
        <dbReference type="ARBA" id="ARBA00023139"/>
    </source>
</evidence>
<keyword evidence="4" id="KW-0449">Lipoprotein</keyword>
<dbReference type="OrthoDB" id="9809132at2"/>
<feature type="chain" id="PRO_5010173102" evidence="5">
    <location>
        <begin position="22"/>
        <end position="303"/>
    </location>
</feature>
<dbReference type="InterPro" id="IPR038670">
    <property type="entry name" value="HslJ-like_sf"/>
</dbReference>
<accession>A0A1I3VSY6</accession>
<dbReference type="Proteomes" id="UP000183299">
    <property type="component" value="Unassembled WGS sequence"/>
</dbReference>
<evidence type="ECO:0000256" key="4">
    <source>
        <dbReference type="ARBA" id="ARBA00023288"/>
    </source>
</evidence>
<evidence type="ECO:0000259" key="6">
    <source>
        <dbReference type="Pfam" id="PF03724"/>
    </source>
</evidence>
<gene>
    <name evidence="8" type="ORF">SAMN04488138_11754</name>
</gene>
<proteinExistence type="predicted"/>
<evidence type="ECO:0000256" key="1">
    <source>
        <dbReference type="ARBA" id="ARBA00022729"/>
    </source>
</evidence>
<evidence type="ECO:0000259" key="7">
    <source>
        <dbReference type="Pfam" id="PF09864"/>
    </source>
</evidence>
<dbReference type="InterPro" id="IPR005184">
    <property type="entry name" value="DUF306_Meta_HslJ"/>
</dbReference>
<dbReference type="AlphaFoldDB" id="A0A1I3VSY6"/>
<evidence type="ECO:0000256" key="2">
    <source>
        <dbReference type="ARBA" id="ARBA00023136"/>
    </source>
</evidence>
<reference evidence="8 9" key="1">
    <citation type="submission" date="2016-10" db="EMBL/GenBank/DDBJ databases">
        <authorList>
            <person name="de Groot N.N."/>
        </authorList>
    </citation>
    <scope>NUCLEOTIDE SEQUENCE [LARGE SCALE GENOMIC DNA]</scope>
    <source>
        <strain evidence="8 9">CGMCC 1.8891</strain>
    </source>
</reference>
<evidence type="ECO:0000313" key="8">
    <source>
        <dbReference type="EMBL" id="SFJ98229.1"/>
    </source>
</evidence>
<dbReference type="Gene3D" id="2.40.128.270">
    <property type="match status" value="1"/>
</dbReference>
<dbReference type="InterPro" id="IPR036328">
    <property type="entry name" value="MliC_sf"/>
</dbReference>
<protein>
    <submittedName>
        <fullName evidence="8">Heat shock protein HslJ</fullName>
    </submittedName>
</protein>
<keyword evidence="9" id="KW-1185">Reference proteome</keyword>
<organism evidence="8 9">
    <name type="scientific">Celeribacter halophilus</name>
    <dbReference type="NCBI Taxonomy" id="576117"/>
    <lineage>
        <taxon>Bacteria</taxon>
        <taxon>Pseudomonadati</taxon>
        <taxon>Pseudomonadota</taxon>
        <taxon>Alphaproteobacteria</taxon>
        <taxon>Rhodobacterales</taxon>
        <taxon>Roseobacteraceae</taxon>
        <taxon>Celeribacter</taxon>
    </lineage>
</organism>
<dbReference type="InterPro" id="IPR018660">
    <property type="entry name" value="MliC"/>
</dbReference>
<feature type="signal peptide" evidence="5">
    <location>
        <begin position="1"/>
        <end position="21"/>
    </location>
</feature>
<keyword evidence="3" id="KW-0564">Palmitate</keyword>
<keyword evidence="1 5" id="KW-0732">Signal</keyword>
<dbReference type="Pfam" id="PF03724">
    <property type="entry name" value="META"/>
    <property type="match status" value="1"/>
</dbReference>
<dbReference type="Gene3D" id="2.40.128.200">
    <property type="match status" value="1"/>
</dbReference>
<evidence type="ECO:0000313" key="9">
    <source>
        <dbReference type="Proteomes" id="UP000183299"/>
    </source>
</evidence>
<name>A0A1I3VSY6_9RHOB</name>
<keyword evidence="2" id="KW-0472">Membrane</keyword>
<dbReference type="SUPFAM" id="SSF141488">
    <property type="entry name" value="YdhA-like"/>
    <property type="match status" value="1"/>
</dbReference>
<dbReference type="STRING" id="576117.SAMN04488138_11754"/>
<dbReference type="InterPro" id="IPR053147">
    <property type="entry name" value="Hsp_HslJ-like"/>
</dbReference>
<feature type="domain" description="C-type lysozyme inhibitor" evidence="7">
    <location>
        <begin position="45"/>
        <end position="95"/>
    </location>
</feature>
<evidence type="ECO:0000256" key="5">
    <source>
        <dbReference type="SAM" id="SignalP"/>
    </source>
</evidence>